<comment type="caution">
    <text evidence="2">The sequence shown here is derived from an EMBL/GenBank/DDBJ whole genome shotgun (WGS) entry which is preliminary data.</text>
</comment>
<reference evidence="2 3" key="1">
    <citation type="submission" date="2014-02" db="EMBL/GenBank/DDBJ databases">
        <title>The genome sequence of Colletotrichum simmondsii CBS122122.</title>
        <authorList>
            <person name="Baroncelli R."/>
            <person name="Thon M.R."/>
        </authorList>
    </citation>
    <scope>NUCLEOTIDE SEQUENCE [LARGE SCALE GENOMIC DNA]</scope>
    <source>
        <strain evidence="2 3">CBS122122</strain>
    </source>
</reference>
<evidence type="ECO:0000313" key="2">
    <source>
        <dbReference type="EMBL" id="KXH51780.1"/>
    </source>
</evidence>
<keyword evidence="3" id="KW-1185">Reference proteome</keyword>
<evidence type="ECO:0000256" key="1">
    <source>
        <dbReference type="SAM" id="MobiDB-lite"/>
    </source>
</evidence>
<proteinExistence type="predicted"/>
<feature type="region of interest" description="Disordered" evidence="1">
    <location>
        <begin position="156"/>
        <end position="234"/>
    </location>
</feature>
<organism evidence="2 3">
    <name type="scientific">Colletotrichum simmondsii</name>
    <dbReference type="NCBI Taxonomy" id="703756"/>
    <lineage>
        <taxon>Eukaryota</taxon>
        <taxon>Fungi</taxon>
        <taxon>Dikarya</taxon>
        <taxon>Ascomycota</taxon>
        <taxon>Pezizomycotina</taxon>
        <taxon>Sordariomycetes</taxon>
        <taxon>Hypocreomycetidae</taxon>
        <taxon>Glomerellales</taxon>
        <taxon>Glomerellaceae</taxon>
        <taxon>Colletotrichum</taxon>
        <taxon>Colletotrichum acutatum species complex</taxon>
    </lineage>
</organism>
<protein>
    <submittedName>
        <fullName evidence="2">Uncharacterized protein</fullName>
    </submittedName>
</protein>
<sequence length="234" mass="25098">MVYSCKDLKQRVKVPSLAPLAAIKKRTGFVGGTWLASAQITAQHREDGIALKNPMRPLKGKLWSEPGDPGIVGFTLQDLFDDEEHERRTGRMMPNVAFGSGSVSGAEGGWVPSSNVVGVGVGAGAGVDAGVRALVARNQNAKVDYFGKHMRNMQQISSRTPRMQDAGRCETRKAKWPKAESEPEPARGARRQEAPICEEHHGRPLSGNGAGSMGWTLRAAGASRKLGTQGSQQE</sequence>
<accession>A0A135TUE9</accession>
<gene>
    <name evidence="2" type="ORF">CSIM01_13054</name>
</gene>
<name>A0A135TUE9_9PEZI</name>
<dbReference type="Proteomes" id="UP000070328">
    <property type="component" value="Unassembled WGS sequence"/>
</dbReference>
<dbReference type="AlphaFoldDB" id="A0A135TUE9"/>
<feature type="compositionally biased region" description="Basic and acidic residues" evidence="1">
    <location>
        <begin position="165"/>
        <end position="202"/>
    </location>
</feature>
<dbReference type="EMBL" id="JFBX01000058">
    <property type="protein sequence ID" value="KXH51780.1"/>
    <property type="molecule type" value="Genomic_DNA"/>
</dbReference>
<evidence type="ECO:0000313" key="3">
    <source>
        <dbReference type="Proteomes" id="UP000070328"/>
    </source>
</evidence>